<feature type="compositionally biased region" description="Polar residues" evidence="1">
    <location>
        <begin position="28"/>
        <end position="37"/>
    </location>
</feature>
<feature type="compositionally biased region" description="Basic and acidic residues" evidence="1">
    <location>
        <begin position="8"/>
        <end position="23"/>
    </location>
</feature>
<evidence type="ECO:0000313" key="3">
    <source>
        <dbReference type="Proteomes" id="UP000664534"/>
    </source>
</evidence>
<organism evidence="2 3">
    <name type="scientific">Imshaugia aleurites</name>
    <dbReference type="NCBI Taxonomy" id="172621"/>
    <lineage>
        <taxon>Eukaryota</taxon>
        <taxon>Fungi</taxon>
        <taxon>Dikarya</taxon>
        <taxon>Ascomycota</taxon>
        <taxon>Pezizomycotina</taxon>
        <taxon>Lecanoromycetes</taxon>
        <taxon>OSLEUM clade</taxon>
        <taxon>Lecanoromycetidae</taxon>
        <taxon>Lecanorales</taxon>
        <taxon>Lecanorineae</taxon>
        <taxon>Parmeliaceae</taxon>
        <taxon>Imshaugia</taxon>
    </lineage>
</organism>
<proteinExistence type="predicted"/>
<accession>A0A8H3PIW1</accession>
<evidence type="ECO:0000313" key="2">
    <source>
        <dbReference type="EMBL" id="CAF9941344.1"/>
    </source>
</evidence>
<evidence type="ECO:0000256" key="1">
    <source>
        <dbReference type="SAM" id="MobiDB-lite"/>
    </source>
</evidence>
<keyword evidence="3" id="KW-1185">Reference proteome</keyword>
<reference evidence="2" key="1">
    <citation type="submission" date="2021-03" db="EMBL/GenBank/DDBJ databases">
        <authorList>
            <person name="Tagirdzhanova G."/>
        </authorList>
    </citation>
    <scope>NUCLEOTIDE SEQUENCE</scope>
</reference>
<dbReference type="AlphaFoldDB" id="A0A8H3PIW1"/>
<dbReference type="Proteomes" id="UP000664534">
    <property type="component" value="Unassembled WGS sequence"/>
</dbReference>
<feature type="region of interest" description="Disordered" evidence="1">
    <location>
        <begin position="100"/>
        <end position="124"/>
    </location>
</feature>
<sequence>MSLSPPNHRTEFSRLASSHHDSQHLLPKTSTKPQQSDPQDKMYAVTPRGLRSQLLVHNLKASGILPGNQADDAGRPEQLRQSARLLELIGFDENASMYSSYKGEGERRGWRDDGAGKEKKEGGKRSFLKKLVGKWEEKGEKL</sequence>
<dbReference type="OrthoDB" id="10484962at2759"/>
<feature type="region of interest" description="Disordered" evidence="1">
    <location>
        <begin position="1"/>
        <end position="44"/>
    </location>
</feature>
<feature type="compositionally biased region" description="Basic and acidic residues" evidence="1">
    <location>
        <begin position="103"/>
        <end position="124"/>
    </location>
</feature>
<comment type="caution">
    <text evidence="2">The sequence shown here is derived from an EMBL/GenBank/DDBJ whole genome shotgun (WGS) entry which is preliminary data.</text>
</comment>
<protein>
    <submittedName>
        <fullName evidence="2">Uncharacterized protein</fullName>
    </submittedName>
</protein>
<dbReference type="EMBL" id="CAJPDT010000146">
    <property type="protein sequence ID" value="CAF9941344.1"/>
    <property type="molecule type" value="Genomic_DNA"/>
</dbReference>
<name>A0A8H3PIW1_9LECA</name>
<gene>
    <name evidence="2" type="ORF">IMSHALPRED_002533</name>
</gene>